<feature type="transmembrane region" description="Helical" evidence="1">
    <location>
        <begin position="60"/>
        <end position="81"/>
    </location>
</feature>
<protein>
    <recommendedName>
        <fullName evidence="4">DUF3147 family protein</fullName>
    </recommendedName>
</protein>
<organism evidence="2 3">
    <name type="scientific">Candidatus Muproteobacteria bacterium RBG_16_65_34</name>
    <dbReference type="NCBI Taxonomy" id="1817760"/>
    <lineage>
        <taxon>Bacteria</taxon>
        <taxon>Pseudomonadati</taxon>
        <taxon>Pseudomonadota</taxon>
        <taxon>Candidatus Muproteobacteria</taxon>
    </lineage>
</organism>
<reference evidence="2 3" key="1">
    <citation type="journal article" date="2016" name="Nat. Commun.">
        <title>Thousands of microbial genomes shed light on interconnected biogeochemical processes in an aquifer system.</title>
        <authorList>
            <person name="Anantharaman K."/>
            <person name="Brown C.T."/>
            <person name="Hug L.A."/>
            <person name="Sharon I."/>
            <person name="Castelle C.J."/>
            <person name="Probst A.J."/>
            <person name="Thomas B.C."/>
            <person name="Singh A."/>
            <person name="Wilkins M.J."/>
            <person name="Karaoz U."/>
            <person name="Brodie E.L."/>
            <person name="Williams K.H."/>
            <person name="Hubbard S.S."/>
            <person name="Banfield J.F."/>
        </authorList>
    </citation>
    <scope>NUCLEOTIDE SEQUENCE [LARGE SCALE GENOMIC DNA]</scope>
</reference>
<dbReference type="Proteomes" id="UP000178885">
    <property type="component" value="Unassembled WGS sequence"/>
</dbReference>
<dbReference type="EMBL" id="MFSU01000015">
    <property type="protein sequence ID" value="OGI48917.1"/>
    <property type="molecule type" value="Genomic_DNA"/>
</dbReference>
<name>A0A1F6TUX0_9PROT</name>
<feature type="transmembrane region" description="Helical" evidence="1">
    <location>
        <begin position="29"/>
        <end position="48"/>
    </location>
</feature>
<accession>A0A1F6TUX0</accession>
<evidence type="ECO:0000256" key="1">
    <source>
        <dbReference type="SAM" id="Phobius"/>
    </source>
</evidence>
<gene>
    <name evidence="2" type="ORF">A2151_06255</name>
</gene>
<comment type="caution">
    <text evidence="2">The sequence shown here is derived from an EMBL/GenBank/DDBJ whole genome shotgun (WGS) entry which is preliminary data.</text>
</comment>
<keyword evidence="1" id="KW-1133">Transmembrane helix</keyword>
<keyword evidence="1" id="KW-0812">Transmembrane</keyword>
<feature type="transmembrane region" description="Helical" evidence="1">
    <location>
        <begin position="87"/>
        <end position="109"/>
    </location>
</feature>
<keyword evidence="1" id="KW-0472">Membrane</keyword>
<dbReference type="InterPro" id="IPR058117">
    <property type="entry name" value="BV97_02767-like"/>
</dbReference>
<sequence length="116" mass="12693">MAYYALKVLLSAVLIVAISEIAKRSSFLGGLVASLPIVSILAFVWLYLDTRSLDKVAALSSSIFWLVLPSLSLFLALPWLLKRTGNFFLSLGIAVAIMLGLYLAMVVALKRFDVEL</sequence>
<evidence type="ECO:0008006" key="4">
    <source>
        <dbReference type="Google" id="ProtNLM"/>
    </source>
</evidence>
<evidence type="ECO:0000313" key="2">
    <source>
        <dbReference type="EMBL" id="OGI48917.1"/>
    </source>
</evidence>
<proteinExistence type="predicted"/>
<dbReference type="STRING" id="1817760.A2151_06255"/>
<dbReference type="AlphaFoldDB" id="A0A1F6TUX0"/>
<dbReference type="NCBIfam" id="NF006749">
    <property type="entry name" value="PRK09272.1-2"/>
    <property type="match status" value="1"/>
</dbReference>
<evidence type="ECO:0000313" key="3">
    <source>
        <dbReference type="Proteomes" id="UP000178885"/>
    </source>
</evidence>